<dbReference type="PROSITE" id="PS51819">
    <property type="entry name" value="VOC"/>
    <property type="match status" value="1"/>
</dbReference>
<evidence type="ECO:0000313" key="2">
    <source>
        <dbReference type="EMBL" id="MDZ7283738.1"/>
    </source>
</evidence>
<evidence type="ECO:0000259" key="1">
    <source>
        <dbReference type="PROSITE" id="PS51819"/>
    </source>
</evidence>
<evidence type="ECO:0000313" key="3">
    <source>
        <dbReference type="Proteomes" id="UP001292182"/>
    </source>
</evidence>
<feature type="domain" description="VOC" evidence="1">
    <location>
        <begin position="2"/>
        <end position="133"/>
    </location>
</feature>
<dbReference type="Pfam" id="PF00903">
    <property type="entry name" value="Glyoxalase"/>
    <property type="match status" value="1"/>
</dbReference>
<name>A0ABU5LUX9_9SPHN</name>
<dbReference type="Gene3D" id="3.30.720.120">
    <property type="match status" value="1"/>
</dbReference>
<dbReference type="EMBL" id="JAOBTW010000024">
    <property type="protein sequence ID" value="MDZ7283738.1"/>
    <property type="molecule type" value="Genomic_DNA"/>
</dbReference>
<dbReference type="InterPro" id="IPR037523">
    <property type="entry name" value="VOC_core"/>
</dbReference>
<organism evidence="2 3">
    <name type="scientific">Sphingomonas sanguinis</name>
    <dbReference type="NCBI Taxonomy" id="33051"/>
    <lineage>
        <taxon>Bacteria</taxon>
        <taxon>Pseudomonadati</taxon>
        <taxon>Pseudomonadota</taxon>
        <taxon>Alphaproteobacteria</taxon>
        <taxon>Sphingomonadales</taxon>
        <taxon>Sphingomonadaceae</taxon>
        <taxon>Sphingomonas</taxon>
    </lineage>
</organism>
<dbReference type="PANTHER" id="PTHR34109:SF1">
    <property type="entry name" value="VOC DOMAIN-CONTAINING PROTEIN"/>
    <property type="match status" value="1"/>
</dbReference>
<dbReference type="RefSeq" id="WP_322540211.1">
    <property type="nucleotide sequence ID" value="NZ_JAOBTW010000024.1"/>
</dbReference>
<dbReference type="InterPro" id="IPR004360">
    <property type="entry name" value="Glyas_Fos-R_dOase_dom"/>
</dbReference>
<keyword evidence="3" id="KW-1185">Reference proteome</keyword>
<sequence length="137" mass="14997">MRHEIIPSLRYADAPRAIEFLCTAFGFARHMVVADPDDPDIIHHAQLLWQDRMVMVSSALDTPHCAATGLKTPAQAGGTTLGLYLVVEDVDGHAEQARAAGAVVLVEPEDKPYGGRDYTARDPEGYVWSFGSYDPWA</sequence>
<gene>
    <name evidence="2" type="ORF">N4G62_17050</name>
</gene>
<dbReference type="Gene3D" id="3.30.720.110">
    <property type="match status" value="1"/>
</dbReference>
<proteinExistence type="predicted"/>
<comment type="caution">
    <text evidence="2">The sequence shown here is derived from an EMBL/GenBank/DDBJ whole genome shotgun (WGS) entry which is preliminary data.</text>
</comment>
<reference evidence="3" key="1">
    <citation type="submission" date="2023-07" db="EMBL/GenBank/DDBJ databases">
        <title>Whole genome sequence analysis of rice epiphytic Sphingomonas sanguinis OsEp_Plm_15B2.</title>
        <authorList>
            <person name="Sahu K.P."/>
            <person name="Asharani P."/>
            <person name="Reddy B."/>
            <person name="Kumar A."/>
        </authorList>
    </citation>
    <scope>NUCLEOTIDE SEQUENCE [LARGE SCALE GENOMIC DNA]</scope>
    <source>
        <strain evidence="3">OsEp_Plm_15B2</strain>
    </source>
</reference>
<dbReference type="Proteomes" id="UP001292182">
    <property type="component" value="Unassembled WGS sequence"/>
</dbReference>
<dbReference type="PANTHER" id="PTHR34109">
    <property type="entry name" value="BNAUNNG04460D PROTEIN-RELATED"/>
    <property type="match status" value="1"/>
</dbReference>
<accession>A0ABU5LUX9</accession>
<dbReference type="InterPro" id="IPR029068">
    <property type="entry name" value="Glyas_Bleomycin-R_OHBP_Dase"/>
</dbReference>
<dbReference type="SUPFAM" id="SSF54593">
    <property type="entry name" value="Glyoxalase/Bleomycin resistance protein/Dihydroxybiphenyl dioxygenase"/>
    <property type="match status" value="1"/>
</dbReference>
<protein>
    <submittedName>
        <fullName evidence="2">VOC family protein</fullName>
    </submittedName>
</protein>